<evidence type="ECO:0000313" key="4">
    <source>
        <dbReference type="Proteomes" id="UP000324897"/>
    </source>
</evidence>
<feature type="region of interest" description="Disordered" evidence="1">
    <location>
        <begin position="132"/>
        <end position="176"/>
    </location>
</feature>
<dbReference type="AlphaFoldDB" id="A0A5J9VKM1"/>
<sequence length="208" mass="23096">MLRLPAPGSATASFRKQERRYRTWGPRADGLPPPLRSLVLVDARHASPRVLGRRRRVLPPPRTARPRTAAAYSSAAYCRRVQLGRVLGRRRRVQLVGMSGLLAVVGKIGTFLLWVLFLVLQTATKIVGSLLAPPGEPQEDQQQEAAAARRRTPPASPYHDPYQRGDGGGLAGERAARRREHRRDGDIFVIFANWPVCSFVICYDISVS</sequence>
<proteinExistence type="predicted"/>
<gene>
    <name evidence="3" type="ORF">EJB05_18068</name>
</gene>
<organism evidence="3 4">
    <name type="scientific">Eragrostis curvula</name>
    <name type="common">weeping love grass</name>
    <dbReference type="NCBI Taxonomy" id="38414"/>
    <lineage>
        <taxon>Eukaryota</taxon>
        <taxon>Viridiplantae</taxon>
        <taxon>Streptophyta</taxon>
        <taxon>Embryophyta</taxon>
        <taxon>Tracheophyta</taxon>
        <taxon>Spermatophyta</taxon>
        <taxon>Magnoliopsida</taxon>
        <taxon>Liliopsida</taxon>
        <taxon>Poales</taxon>
        <taxon>Poaceae</taxon>
        <taxon>PACMAD clade</taxon>
        <taxon>Chloridoideae</taxon>
        <taxon>Eragrostideae</taxon>
        <taxon>Eragrostidinae</taxon>
        <taxon>Eragrostis</taxon>
    </lineage>
</organism>
<keyword evidence="2" id="KW-0472">Membrane</keyword>
<evidence type="ECO:0000256" key="2">
    <source>
        <dbReference type="SAM" id="Phobius"/>
    </source>
</evidence>
<keyword evidence="2" id="KW-1133">Transmembrane helix</keyword>
<keyword evidence="2" id="KW-0812">Transmembrane</keyword>
<name>A0A5J9VKM1_9POAL</name>
<keyword evidence="4" id="KW-1185">Reference proteome</keyword>
<evidence type="ECO:0000313" key="3">
    <source>
        <dbReference type="EMBL" id="TVU36151.1"/>
    </source>
</evidence>
<comment type="caution">
    <text evidence="3">The sequence shown here is derived from an EMBL/GenBank/DDBJ whole genome shotgun (WGS) entry which is preliminary data.</text>
</comment>
<accession>A0A5J9VKM1</accession>
<dbReference type="Gramene" id="TVU36151">
    <property type="protein sequence ID" value="TVU36151"/>
    <property type="gene ID" value="EJB05_18068"/>
</dbReference>
<reference evidence="3 4" key="1">
    <citation type="journal article" date="2019" name="Sci. Rep.">
        <title>A high-quality genome of Eragrostis curvula grass provides insights into Poaceae evolution and supports new strategies to enhance forage quality.</title>
        <authorList>
            <person name="Carballo J."/>
            <person name="Santos B.A.C.M."/>
            <person name="Zappacosta D."/>
            <person name="Garbus I."/>
            <person name="Selva J.P."/>
            <person name="Gallo C.A."/>
            <person name="Diaz A."/>
            <person name="Albertini E."/>
            <person name="Caccamo M."/>
            <person name="Echenique V."/>
        </authorList>
    </citation>
    <scope>NUCLEOTIDE SEQUENCE [LARGE SCALE GENOMIC DNA]</scope>
    <source>
        <strain evidence="4">cv. Victoria</strain>
        <tissue evidence="3">Leaf</tissue>
    </source>
</reference>
<feature type="transmembrane region" description="Helical" evidence="2">
    <location>
        <begin position="95"/>
        <end position="120"/>
    </location>
</feature>
<protein>
    <submittedName>
        <fullName evidence="3">Uncharacterized protein</fullName>
    </submittedName>
</protein>
<dbReference type="EMBL" id="RWGY01000009">
    <property type="protein sequence ID" value="TVU36151.1"/>
    <property type="molecule type" value="Genomic_DNA"/>
</dbReference>
<dbReference type="Proteomes" id="UP000324897">
    <property type="component" value="Unassembled WGS sequence"/>
</dbReference>
<evidence type="ECO:0000256" key="1">
    <source>
        <dbReference type="SAM" id="MobiDB-lite"/>
    </source>
</evidence>
<feature type="non-terminal residue" evidence="3">
    <location>
        <position position="1"/>
    </location>
</feature>